<proteinExistence type="predicted"/>
<keyword evidence="2" id="KW-1185">Reference proteome</keyword>
<dbReference type="EMBL" id="KU873925">
    <property type="protein sequence ID" value="AND75023.1"/>
    <property type="molecule type" value="Genomic_DNA"/>
</dbReference>
<gene>
    <name evidence="1" type="ORF">pf16_100</name>
</gene>
<evidence type="ECO:0000313" key="2">
    <source>
        <dbReference type="Proteomes" id="UP000225821"/>
    </source>
</evidence>
<protein>
    <submittedName>
        <fullName evidence="1">Uncharacterized protein</fullName>
    </submittedName>
</protein>
<name>A0A1S5R3Y1_9CAUD</name>
<evidence type="ECO:0000313" key="1">
    <source>
        <dbReference type="EMBL" id="AND75023.1"/>
    </source>
</evidence>
<dbReference type="Proteomes" id="UP000225821">
    <property type="component" value="Segment"/>
</dbReference>
<organism evidence="1 2">
    <name type="scientific">Pseudomonas phage pf16</name>
    <dbReference type="NCBI Taxonomy" id="1815630"/>
    <lineage>
        <taxon>Viruses</taxon>
        <taxon>Duplodnaviria</taxon>
        <taxon>Heunggongvirae</taxon>
        <taxon>Uroviricota</taxon>
        <taxon>Caudoviricetes</taxon>
        <taxon>Chakrabartyvirus</taxon>
        <taxon>Chakrabartyvirus pf16</taxon>
    </lineage>
</organism>
<sequence>MLTQQMEPPVEAVQSNVCKSLVQTVHRVEESNGTGCYEPEVDEVVKATMQMNFC</sequence>
<accession>A0A1S5R3Y1</accession>
<reference evidence="1 2" key="1">
    <citation type="submission" date="2016-03" db="EMBL/GenBank/DDBJ databases">
        <title>Characterisation of pf16 and phiPMW: Two novel phages infecting Pseudomonas putida PpG1.</title>
        <authorList>
            <person name="Magill D.J."/>
            <person name="Krylov V.N."/>
            <person name="Shaburova O.V."/>
            <person name="Allen C.C.R."/>
            <person name="McGrath J.W."/>
            <person name="Quinn J.P."/>
            <person name="Kulakov L.A."/>
        </authorList>
    </citation>
    <scope>NUCLEOTIDE SEQUENCE [LARGE SCALE GENOMIC DNA]</scope>
</reference>